<feature type="compositionally biased region" description="Basic and acidic residues" evidence="1">
    <location>
        <begin position="61"/>
        <end position="74"/>
    </location>
</feature>
<feature type="region of interest" description="Disordered" evidence="1">
    <location>
        <begin position="25"/>
        <end position="79"/>
    </location>
</feature>
<comment type="caution">
    <text evidence="4">The sequence shown here is derived from an EMBL/GenBank/DDBJ whole genome shotgun (WGS) entry which is preliminary data.</text>
</comment>
<proteinExistence type="predicted"/>
<evidence type="ECO:0000313" key="5">
    <source>
        <dbReference type="Proteomes" id="UP001519288"/>
    </source>
</evidence>
<feature type="compositionally biased region" description="Polar residues" evidence="1">
    <location>
        <begin position="26"/>
        <end position="40"/>
    </location>
</feature>
<evidence type="ECO:0000256" key="2">
    <source>
        <dbReference type="SAM" id="SignalP"/>
    </source>
</evidence>
<dbReference type="InterPro" id="IPR019606">
    <property type="entry name" value="GerMN"/>
</dbReference>
<name>A0ABS4JD11_9BACL</name>
<reference evidence="4 5" key="1">
    <citation type="submission" date="2021-03" db="EMBL/GenBank/DDBJ databases">
        <title>Genomic Encyclopedia of Type Strains, Phase IV (KMG-IV): sequencing the most valuable type-strain genomes for metagenomic binning, comparative biology and taxonomic classification.</title>
        <authorList>
            <person name="Goeker M."/>
        </authorList>
    </citation>
    <scope>NUCLEOTIDE SEQUENCE [LARGE SCALE GENOMIC DNA]</scope>
    <source>
        <strain evidence="4 5">DSM 26806</strain>
    </source>
</reference>
<gene>
    <name evidence="4" type="ORF">J2Z69_000627</name>
</gene>
<evidence type="ECO:0000313" key="4">
    <source>
        <dbReference type="EMBL" id="MBP1999608.1"/>
    </source>
</evidence>
<organism evidence="4 5">
    <name type="scientific">Paenibacillus shirakamiensis</name>
    <dbReference type="NCBI Taxonomy" id="1265935"/>
    <lineage>
        <taxon>Bacteria</taxon>
        <taxon>Bacillati</taxon>
        <taxon>Bacillota</taxon>
        <taxon>Bacilli</taxon>
        <taxon>Bacillales</taxon>
        <taxon>Paenibacillaceae</taxon>
        <taxon>Paenibacillus</taxon>
    </lineage>
</organism>
<dbReference type="EMBL" id="JAGGLD010000001">
    <property type="protein sequence ID" value="MBP1999608.1"/>
    <property type="molecule type" value="Genomic_DNA"/>
</dbReference>
<feature type="compositionally biased region" description="Low complexity" evidence="1">
    <location>
        <begin position="41"/>
        <end position="58"/>
    </location>
</feature>
<sequence>MMSKRMWIVALLVVVVMINAGCGQKPTAQPQGSGTQQENQTPPTTGSTDTGTTGSAPSENPSKKPSEDSKEPEAKTLSIDAYFTDDQMMELKKEQKSIRYTSDKDKYKAAYAALQVSGNEKLFALWGKIHLLSSELKDGKLTLDMHMPDEARLGAGGESFALQALTKTMFQFEEVKSIELLATGNQVDSLMGHVELEHPITRNSSF</sequence>
<dbReference type="Proteomes" id="UP001519288">
    <property type="component" value="Unassembled WGS sequence"/>
</dbReference>
<protein>
    <recommendedName>
        <fullName evidence="3">GerMN domain-containing protein</fullName>
    </recommendedName>
</protein>
<evidence type="ECO:0000259" key="3">
    <source>
        <dbReference type="Pfam" id="PF10646"/>
    </source>
</evidence>
<feature type="signal peptide" evidence="2">
    <location>
        <begin position="1"/>
        <end position="20"/>
    </location>
</feature>
<feature type="chain" id="PRO_5045366418" description="GerMN domain-containing protein" evidence="2">
    <location>
        <begin position="21"/>
        <end position="206"/>
    </location>
</feature>
<feature type="domain" description="GerMN" evidence="3">
    <location>
        <begin position="82"/>
        <end position="187"/>
    </location>
</feature>
<accession>A0ABS4JD11</accession>
<evidence type="ECO:0000256" key="1">
    <source>
        <dbReference type="SAM" id="MobiDB-lite"/>
    </source>
</evidence>
<dbReference type="Pfam" id="PF10646">
    <property type="entry name" value="Germane"/>
    <property type="match status" value="1"/>
</dbReference>
<keyword evidence="5" id="KW-1185">Reference proteome</keyword>
<keyword evidence="2" id="KW-0732">Signal</keyword>